<keyword evidence="2" id="KW-1185">Reference proteome</keyword>
<dbReference type="AlphaFoldDB" id="A0A8J2MFL1"/>
<comment type="caution">
    <text evidence="1">The sequence shown here is derived from an EMBL/GenBank/DDBJ whole genome shotgun (WGS) entry which is preliminary data.</text>
</comment>
<protein>
    <recommendedName>
        <fullName evidence="3">C2H2-type domain-containing protein</fullName>
    </recommendedName>
</protein>
<evidence type="ECO:0000313" key="1">
    <source>
        <dbReference type="EMBL" id="CAG9541059.1"/>
    </source>
</evidence>
<evidence type="ECO:0000313" key="2">
    <source>
        <dbReference type="Proteomes" id="UP000746747"/>
    </source>
</evidence>
<gene>
    <name evidence="1" type="ORF">CJOHNSTONI_LOCUS10520</name>
</gene>
<proteinExistence type="predicted"/>
<reference evidence="1" key="1">
    <citation type="submission" date="2021-09" db="EMBL/GenBank/DDBJ databases">
        <authorList>
            <consortium name="Pathogen Informatics"/>
        </authorList>
    </citation>
    <scope>NUCLEOTIDE SEQUENCE</scope>
</reference>
<dbReference type="EMBL" id="CAKAEH010002091">
    <property type="protein sequence ID" value="CAG9541059.1"/>
    <property type="molecule type" value="Genomic_DNA"/>
</dbReference>
<organism evidence="1 2">
    <name type="scientific">Cercopithifilaria johnstoni</name>
    <dbReference type="NCBI Taxonomy" id="2874296"/>
    <lineage>
        <taxon>Eukaryota</taxon>
        <taxon>Metazoa</taxon>
        <taxon>Ecdysozoa</taxon>
        <taxon>Nematoda</taxon>
        <taxon>Chromadorea</taxon>
        <taxon>Rhabditida</taxon>
        <taxon>Spirurina</taxon>
        <taxon>Spiruromorpha</taxon>
        <taxon>Filarioidea</taxon>
        <taxon>Onchocercidae</taxon>
        <taxon>Cercopithifilaria</taxon>
    </lineage>
</organism>
<dbReference type="Gene3D" id="3.30.160.60">
    <property type="entry name" value="Classic Zinc Finger"/>
    <property type="match status" value="1"/>
</dbReference>
<sequence length="382" mass="43186">MEWKSLISFGETVNKYKRKQITCMACRGVYSLRRSLTGHIGSNEKYREIIGRNYLDQMGGFVENMRICDPGNITNSNGVDPVCPYCDRFISHYKGNIRRHVNQCMKSTRSGSKLRRKDVNLKQFTSDTFLGYNETMTFSDNYQPHVLETSMAEKTTPWMDNCSGILADQQSIIKTKSSYSMKKDRSNDDPFRCPLCDFATIYKGNMKRHLSTCHGLQDDDLRDGCIDKLKYKEAIDLRLENLSRNKRSKNLQYLKVTPKLSPMDIDNDPSSSTIDCNTMKKISEVTTAVVTPSTSRIVSSFNNCEQLSLSVINSSDDNTAMGIRPEESLSKMVETSSSNDDTSQLIRLNTIDETIEAVIANGNENSLNEMGTNNNSNNNTVI</sequence>
<dbReference type="Pfam" id="PF13909">
    <property type="entry name" value="zf-H2C2_5"/>
    <property type="match status" value="1"/>
</dbReference>
<evidence type="ECO:0008006" key="3">
    <source>
        <dbReference type="Google" id="ProtNLM"/>
    </source>
</evidence>
<accession>A0A8J2MFL1</accession>
<dbReference type="Proteomes" id="UP000746747">
    <property type="component" value="Unassembled WGS sequence"/>
</dbReference>
<dbReference type="OrthoDB" id="5843400at2759"/>
<name>A0A8J2MFL1_9BILA</name>